<sequence>MLGIRLPEVNLSHALHNGVKPDKQRGCKSPNASDIAKAIEVIRAEGVLKMFRWSRCSQASIAAPTGLLLTAFNNGLLKLSRLVDITPMAITQRLWERDPKKPPVNIFGAVDPVGQTLETQIYALLLSSHRPQARFERRAVGSEISPLQALSCPVTQFSHLARPEKKSGFRMILQPNLIIDRRT</sequence>
<protein>
    <submittedName>
        <fullName evidence="1">Uncharacterized protein</fullName>
    </submittedName>
</protein>
<dbReference type="Proteomes" id="UP000712600">
    <property type="component" value="Unassembled WGS sequence"/>
</dbReference>
<dbReference type="AlphaFoldDB" id="A0A8S9PKN2"/>
<organism evidence="1 2">
    <name type="scientific">Brassica cretica</name>
    <name type="common">Mustard</name>
    <dbReference type="NCBI Taxonomy" id="69181"/>
    <lineage>
        <taxon>Eukaryota</taxon>
        <taxon>Viridiplantae</taxon>
        <taxon>Streptophyta</taxon>
        <taxon>Embryophyta</taxon>
        <taxon>Tracheophyta</taxon>
        <taxon>Spermatophyta</taxon>
        <taxon>Magnoliopsida</taxon>
        <taxon>eudicotyledons</taxon>
        <taxon>Gunneridae</taxon>
        <taxon>Pentapetalae</taxon>
        <taxon>rosids</taxon>
        <taxon>malvids</taxon>
        <taxon>Brassicales</taxon>
        <taxon>Brassicaceae</taxon>
        <taxon>Brassiceae</taxon>
        <taxon>Brassica</taxon>
    </lineage>
</organism>
<dbReference type="EMBL" id="QGKX02001347">
    <property type="protein sequence ID" value="KAF3524113.1"/>
    <property type="molecule type" value="Genomic_DNA"/>
</dbReference>
<comment type="caution">
    <text evidence="1">The sequence shown here is derived from an EMBL/GenBank/DDBJ whole genome shotgun (WGS) entry which is preliminary data.</text>
</comment>
<name>A0A8S9PKN2_BRACR</name>
<proteinExistence type="predicted"/>
<evidence type="ECO:0000313" key="2">
    <source>
        <dbReference type="Proteomes" id="UP000712600"/>
    </source>
</evidence>
<accession>A0A8S9PKN2</accession>
<evidence type="ECO:0000313" key="1">
    <source>
        <dbReference type="EMBL" id="KAF3524113.1"/>
    </source>
</evidence>
<reference evidence="1" key="1">
    <citation type="submission" date="2019-12" db="EMBL/GenBank/DDBJ databases">
        <title>Genome sequencing and annotation of Brassica cretica.</title>
        <authorList>
            <person name="Studholme D.J."/>
            <person name="Sarris P."/>
        </authorList>
    </citation>
    <scope>NUCLEOTIDE SEQUENCE</scope>
    <source>
        <strain evidence="1">PFS-109/04</strain>
        <tissue evidence="1">Leaf</tissue>
    </source>
</reference>
<gene>
    <name evidence="1" type="ORF">F2Q69_00048647</name>
</gene>